<feature type="transmembrane region" description="Helical" evidence="11">
    <location>
        <begin position="365"/>
        <end position="385"/>
    </location>
</feature>
<dbReference type="InterPro" id="IPR036034">
    <property type="entry name" value="PDZ_sf"/>
</dbReference>
<evidence type="ECO:0000313" key="14">
    <source>
        <dbReference type="EMBL" id="NNM45523.1"/>
    </source>
</evidence>
<accession>A0A849HFU7</accession>
<evidence type="ECO:0000256" key="5">
    <source>
        <dbReference type="ARBA" id="ARBA00022692"/>
    </source>
</evidence>
<dbReference type="RefSeq" id="WP_171242531.1">
    <property type="nucleotide sequence ID" value="NZ_JABEPQ010000001.1"/>
</dbReference>
<keyword evidence="10 11" id="KW-0472">Membrane</keyword>
<evidence type="ECO:0000256" key="3">
    <source>
        <dbReference type="ARBA" id="ARBA00007931"/>
    </source>
</evidence>
<keyword evidence="9" id="KW-0482">Metalloprotease</keyword>
<evidence type="ECO:0000256" key="11">
    <source>
        <dbReference type="SAM" id="Phobius"/>
    </source>
</evidence>
<comment type="subcellular location">
    <subcellularLocation>
        <location evidence="2">Membrane</location>
        <topology evidence="2">Multi-pass membrane protein</topology>
    </subcellularLocation>
</comment>
<comment type="similarity">
    <text evidence="3">Belongs to the peptidase M50B family.</text>
</comment>
<evidence type="ECO:0000256" key="7">
    <source>
        <dbReference type="ARBA" id="ARBA00022833"/>
    </source>
</evidence>
<gene>
    <name evidence="14" type="ORF">HJG52_05825</name>
</gene>
<keyword evidence="15" id="KW-1185">Reference proteome</keyword>
<dbReference type="GO" id="GO:0004222">
    <property type="term" value="F:metalloendopeptidase activity"/>
    <property type="evidence" value="ECO:0007669"/>
    <property type="project" value="InterPro"/>
</dbReference>
<keyword evidence="7" id="KW-0862">Zinc</keyword>
<evidence type="ECO:0000256" key="2">
    <source>
        <dbReference type="ARBA" id="ARBA00004141"/>
    </source>
</evidence>
<dbReference type="EMBL" id="JABEPQ010000001">
    <property type="protein sequence ID" value="NNM45523.1"/>
    <property type="molecule type" value="Genomic_DNA"/>
</dbReference>
<keyword evidence="8 11" id="KW-1133">Transmembrane helix</keyword>
<dbReference type="PANTHER" id="PTHR42837">
    <property type="entry name" value="REGULATOR OF SIGMA-E PROTEASE RSEP"/>
    <property type="match status" value="1"/>
</dbReference>
<dbReference type="GO" id="GO:0006508">
    <property type="term" value="P:proteolysis"/>
    <property type="evidence" value="ECO:0007669"/>
    <property type="project" value="UniProtKB-KW"/>
</dbReference>
<name>A0A849HFU7_9MICO</name>
<feature type="transmembrane region" description="Helical" evidence="11">
    <location>
        <begin position="424"/>
        <end position="445"/>
    </location>
</feature>
<evidence type="ECO:0000313" key="15">
    <source>
        <dbReference type="Proteomes" id="UP000588586"/>
    </source>
</evidence>
<feature type="transmembrane region" description="Helical" evidence="11">
    <location>
        <begin position="129"/>
        <end position="154"/>
    </location>
</feature>
<proteinExistence type="inferred from homology"/>
<evidence type="ECO:0000256" key="8">
    <source>
        <dbReference type="ARBA" id="ARBA00022989"/>
    </source>
</evidence>
<dbReference type="Proteomes" id="UP000588586">
    <property type="component" value="Unassembled WGS sequence"/>
</dbReference>
<reference evidence="14 15" key="1">
    <citation type="submission" date="2020-04" db="EMBL/GenBank/DDBJ databases">
        <title>Knoellia sp. isolate from air conditioner.</title>
        <authorList>
            <person name="Chea S."/>
            <person name="Kim D.-U."/>
        </authorList>
    </citation>
    <scope>NUCLEOTIDE SEQUENCE [LARGE SCALE GENOMIC DNA]</scope>
    <source>
        <strain evidence="14 15">DB2414S</strain>
    </source>
</reference>
<feature type="domain" description="PDZ" evidence="13">
    <location>
        <begin position="187"/>
        <end position="236"/>
    </location>
</feature>
<dbReference type="InterPro" id="IPR008915">
    <property type="entry name" value="Peptidase_M50"/>
</dbReference>
<dbReference type="InterPro" id="IPR041489">
    <property type="entry name" value="PDZ_6"/>
</dbReference>
<dbReference type="Pfam" id="PF17820">
    <property type="entry name" value="PDZ_6"/>
    <property type="match status" value="1"/>
</dbReference>
<evidence type="ECO:0000259" key="13">
    <source>
        <dbReference type="Pfam" id="PF17820"/>
    </source>
</evidence>
<evidence type="ECO:0000256" key="10">
    <source>
        <dbReference type="ARBA" id="ARBA00023136"/>
    </source>
</evidence>
<comment type="caution">
    <text evidence="14">The sequence shown here is derived from an EMBL/GenBank/DDBJ whole genome shotgun (WGS) entry which is preliminary data.</text>
</comment>
<evidence type="ECO:0000256" key="6">
    <source>
        <dbReference type="ARBA" id="ARBA00022801"/>
    </source>
</evidence>
<keyword evidence="6" id="KW-0378">Hydrolase</keyword>
<comment type="cofactor">
    <cofactor evidence="1">
        <name>Zn(2+)</name>
        <dbReference type="ChEBI" id="CHEBI:29105"/>
    </cofactor>
</comment>
<feature type="domain" description="Peptidase M50" evidence="12">
    <location>
        <begin position="13"/>
        <end position="406"/>
    </location>
</feature>
<dbReference type="AlphaFoldDB" id="A0A849HFU7"/>
<dbReference type="SUPFAM" id="SSF50156">
    <property type="entry name" value="PDZ domain-like"/>
    <property type="match status" value="1"/>
</dbReference>
<protein>
    <submittedName>
        <fullName evidence="14">Site-2 protease family protein</fullName>
    </submittedName>
</protein>
<dbReference type="CDD" id="cd06163">
    <property type="entry name" value="S2P-M50_PDZ_RseP-like"/>
    <property type="match status" value="1"/>
</dbReference>
<organism evidence="14 15">
    <name type="scientific">Knoellia koreensis</name>
    <dbReference type="NCBI Taxonomy" id="2730921"/>
    <lineage>
        <taxon>Bacteria</taxon>
        <taxon>Bacillati</taxon>
        <taxon>Actinomycetota</taxon>
        <taxon>Actinomycetes</taxon>
        <taxon>Micrococcales</taxon>
        <taxon>Intrasporangiaceae</taxon>
        <taxon>Knoellia</taxon>
    </lineage>
</organism>
<dbReference type="Pfam" id="PF02163">
    <property type="entry name" value="Peptidase_M50"/>
    <property type="match status" value="1"/>
</dbReference>
<evidence type="ECO:0000259" key="12">
    <source>
        <dbReference type="Pfam" id="PF02163"/>
    </source>
</evidence>
<sequence>MTVLLYVLGVLFVALGVGLSIGLHEIGHLVPAKKFGVKVTQYMVGFGPTVWSRRRGETEYGIKWIPLGGYIRMIGMFPPRPGDAPGTLRVSSTGRFSQLADEARQLSLEEIKPGDEDRVFYKLPVWKKVVVMLGGPMMNLLIAVVLLTGIVTLYGVATPKDGASVAAVSQCVVPASEATAKKTCAASDPQTPALKAGFKPGDLIVSINGEPVNRTSDVSRLVRPRIDQATPVVVERDGSRTTLSVTPIKNSVQQVSADGQPVVDASGKPVTVDAGFIGISSQTPIAFEPQPVTAVPAIVGEQLKATAGVILRIPQKMAGVAQAAFGEGERDPNGPVSVVGVGRMAGEAASGDISWIGGPNGINPIVFLLSLLVSLNMALFVFNLVPLLPLDGGHVAGALWEGLKRSVARLLKRPDPGHVDVAKALPVAYAVSSVLIVMSVLLIYADVVKPVNLGG</sequence>
<evidence type="ECO:0000256" key="1">
    <source>
        <dbReference type="ARBA" id="ARBA00001947"/>
    </source>
</evidence>
<dbReference type="CDD" id="cd23081">
    <property type="entry name" value="cpPDZ_EcRseP-like"/>
    <property type="match status" value="1"/>
</dbReference>
<evidence type="ECO:0000256" key="9">
    <source>
        <dbReference type="ARBA" id="ARBA00023049"/>
    </source>
</evidence>
<dbReference type="Gene3D" id="2.30.42.10">
    <property type="match status" value="1"/>
</dbReference>
<evidence type="ECO:0000256" key="4">
    <source>
        <dbReference type="ARBA" id="ARBA00022670"/>
    </source>
</evidence>
<keyword evidence="4 14" id="KW-0645">Protease</keyword>
<dbReference type="GO" id="GO:0016020">
    <property type="term" value="C:membrane"/>
    <property type="evidence" value="ECO:0007669"/>
    <property type="project" value="UniProtKB-SubCell"/>
</dbReference>
<dbReference type="PANTHER" id="PTHR42837:SF2">
    <property type="entry name" value="MEMBRANE METALLOPROTEASE ARASP2, CHLOROPLASTIC-RELATED"/>
    <property type="match status" value="1"/>
</dbReference>
<dbReference type="InterPro" id="IPR004387">
    <property type="entry name" value="Pept_M50_Zn"/>
</dbReference>
<keyword evidence="5 11" id="KW-0812">Transmembrane</keyword>